<sequence>MTIFRRIACAVSGGVDSSVSAYLLKTRGYEVIGVYMRNWDIQDEDTCTADKDAEDAAYVCKKLDIPFKQVNFVKDYWNSVFTNFVEDYEAGLTPNPDILCNKNIKFDSFFSYAMKHLNADAIATGHYANTSFGQHLELYDKSEKVHLLRGIDAVKDQTFFLSQVAQEPLARTMFPIGRLRKSDVKKIASQTDFEHLFIKPKPGDVIDIETGKIVQTHNGIHLWTIGQKFTIAGQNHSRYIVEKNPNTNTIYVAPGRHHPSLYHNQIITDKPHWIHSKPFEKGQRLLCWFCFQHRNPLVSCTVTETSDNKLHVLLETPLRALTPGQFAVFYSGDICFGSAKILSTGPSLYNLQRLDLTLE</sequence>
<reference evidence="15" key="2">
    <citation type="submission" date="2015-02" db="UniProtKB">
        <authorList>
            <consortium name="EnsemblMetazoa"/>
        </authorList>
    </citation>
    <scope>IDENTIFICATION</scope>
</reference>
<dbReference type="STRING" id="126957.T1JMQ1"/>
<proteinExistence type="inferred from homology"/>
<comment type="catalytic activity">
    <reaction evidence="12">
        <text>5-taurinomethyluridine(34) in tRNA + S-sulfanyl-L-cysteinyl-[protein] + AH2 + ATP = 5-taurinomethyl-2-thiouridine(34) in tRNA + L-cysteinyl-[protein] + A + AMP + diphosphate + H(+)</text>
        <dbReference type="Rhea" id="RHEA:47040"/>
        <dbReference type="Rhea" id="RHEA-COMP:10131"/>
        <dbReference type="Rhea" id="RHEA-COMP:11726"/>
        <dbReference type="Rhea" id="RHEA-COMP:11732"/>
        <dbReference type="Rhea" id="RHEA-COMP:11733"/>
        <dbReference type="ChEBI" id="CHEBI:13193"/>
        <dbReference type="ChEBI" id="CHEBI:15378"/>
        <dbReference type="ChEBI" id="CHEBI:17499"/>
        <dbReference type="ChEBI" id="CHEBI:29950"/>
        <dbReference type="ChEBI" id="CHEBI:30616"/>
        <dbReference type="ChEBI" id="CHEBI:33019"/>
        <dbReference type="ChEBI" id="CHEBI:61963"/>
        <dbReference type="ChEBI" id="CHEBI:87171"/>
        <dbReference type="ChEBI" id="CHEBI:87172"/>
        <dbReference type="ChEBI" id="CHEBI:456215"/>
        <dbReference type="EC" id="2.8.1.14"/>
    </reaction>
</comment>
<dbReference type="HOGENOM" id="CLU_035188_1_1_1"/>
<comment type="subcellular location">
    <subcellularLocation>
        <location evidence="2">Mitochondrion</location>
    </subcellularLocation>
</comment>
<dbReference type="GO" id="GO:0061708">
    <property type="term" value="F:tRNA-5-taurinomethyluridine 2-sulfurtransferase"/>
    <property type="evidence" value="ECO:0007669"/>
    <property type="project" value="UniProtKB-EC"/>
</dbReference>
<protein>
    <recommendedName>
        <fullName evidence="4">tRNA-5-taurinomethyluridine 2-sulfurtransferase</fullName>
        <ecNumber evidence="4">2.8.1.14</ecNumber>
    </recommendedName>
</protein>
<feature type="domain" description="tRNA-specific 2-thiouridylase MnmA-like C-terminal" evidence="13">
    <location>
        <begin position="265"/>
        <end position="341"/>
    </location>
</feature>
<dbReference type="FunFam" id="3.40.50.620:FF:000104">
    <property type="entry name" value="Mitochondrial tRNA-specific 2-thiouridylase 1"/>
    <property type="match status" value="1"/>
</dbReference>
<evidence type="ECO:0000256" key="1">
    <source>
        <dbReference type="ARBA" id="ARBA00003986"/>
    </source>
</evidence>
<dbReference type="CDD" id="cd01998">
    <property type="entry name" value="MnmA_TRMU-like"/>
    <property type="match status" value="1"/>
</dbReference>
<keyword evidence="7" id="KW-0819">tRNA processing</keyword>
<dbReference type="PANTHER" id="PTHR11933:SF5">
    <property type="entry name" value="MITOCHONDRIAL TRNA-SPECIFIC 2-THIOURIDYLASE 1"/>
    <property type="match status" value="1"/>
</dbReference>
<evidence type="ECO:0000256" key="11">
    <source>
        <dbReference type="ARBA" id="ARBA00023157"/>
    </source>
</evidence>
<dbReference type="Pfam" id="PF03054">
    <property type="entry name" value="tRNA_Me_trans"/>
    <property type="match status" value="1"/>
</dbReference>
<organism evidence="15 16">
    <name type="scientific">Strigamia maritima</name>
    <name type="common">European centipede</name>
    <name type="synonym">Geophilus maritimus</name>
    <dbReference type="NCBI Taxonomy" id="126957"/>
    <lineage>
        <taxon>Eukaryota</taxon>
        <taxon>Metazoa</taxon>
        <taxon>Ecdysozoa</taxon>
        <taxon>Arthropoda</taxon>
        <taxon>Myriapoda</taxon>
        <taxon>Chilopoda</taxon>
        <taxon>Pleurostigmophora</taxon>
        <taxon>Geophilomorpha</taxon>
        <taxon>Linotaeniidae</taxon>
        <taxon>Strigamia</taxon>
    </lineage>
</organism>
<dbReference type="Gene3D" id="3.40.50.620">
    <property type="entry name" value="HUPs"/>
    <property type="match status" value="1"/>
</dbReference>
<evidence type="ECO:0000256" key="2">
    <source>
        <dbReference type="ARBA" id="ARBA00004173"/>
    </source>
</evidence>
<dbReference type="Proteomes" id="UP000014500">
    <property type="component" value="Unassembled WGS sequence"/>
</dbReference>
<accession>T1JMQ1</accession>
<dbReference type="SUPFAM" id="SSF52402">
    <property type="entry name" value="Adenine nucleotide alpha hydrolases-like"/>
    <property type="match status" value="1"/>
</dbReference>
<dbReference type="InterPro" id="IPR046884">
    <property type="entry name" value="MnmA-like_central"/>
</dbReference>
<dbReference type="InterPro" id="IPR014729">
    <property type="entry name" value="Rossmann-like_a/b/a_fold"/>
</dbReference>
<dbReference type="GO" id="GO:0000049">
    <property type="term" value="F:tRNA binding"/>
    <property type="evidence" value="ECO:0007669"/>
    <property type="project" value="UniProtKB-KW"/>
</dbReference>
<evidence type="ECO:0000313" key="15">
    <source>
        <dbReference type="EnsemblMetazoa" id="SMAR015131-PA"/>
    </source>
</evidence>
<evidence type="ECO:0000256" key="9">
    <source>
        <dbReference type="ARBA" id="ARBA00022840"/>
    </source>
</evidence>
<dbReference type="InterPro" id="IPR004506">
    <property type="entry name" value="MnmA-like"/>
</dbReference>
<dbReference type="GO" id="GO:0005524">
    <property type="term" value="F:ATP binding"/>
    <property type="evidence" value="ECO:0007669"/>
    <property type="project" value="UniProtKB-KW"/>
</dbReference>
<dbReference type="GO" id="GO:0002143">
    <property type="term" value="P:tRNA wobble position uridine thiolation"/>
    <property type="evidence" value="ECO:0007669"/>
    <property type="project" value="TreeGrafter"/>
</dbReference>
<dbReference type="FunFam" id="2.30.30.280:FF:000001">
    <property type="entry name" value="tRNA-specific 2-thiouridylase MnmA"/>
    <property type="match status" value="1"/>
</dbReference>
<dbReference type="GO" id="GO:0005739">
    <property type="term" value="C:mitochondrion"/>
    <property type="evidence" value="ECO:0007669"/>
    <property type="project" value="UniProtKB-SubCell"/>
</dbReference>
<dbReference type="PhylomeDB" id="T1JMQ1"/>
<dbReference type="InterPro" id="IPR023382">
    <property type="entry name" value="MnmA-like_central_sf"/>
</dbReference>
<dbReference type="EMBL" id="JH431327">
    <property type="status" value="NOT_ANNOTATED_CDS"/>
    <property type="molecule type" value="Genomic_DNA"/>
</dbReference>
<evidence type="ECO:0000313" key="16">
    <source>
        <dbReference type="Proteomes" id="UP000014500"/>
    </source>
</evidence>
<keyword evidence="9" id="KW-0067">ATP-binding</keyword>
<keyword evidence="5" id="KW-0820">tRNA-binding</keyword>
<comment type="function">
    <text evidence="1">Catalyzes the 2-thiolation of uridine at the wobble position (U34) of mitochondrial tRNA(Lys), tRNA(Glu) and tRNA(Gln). Required for the formation of 5-taurinomethyl-2-thiouridine (tm5s2U) of mitochondrial tRNA(Lys), tRNA(Glu), and tRNA(Gln) at the wobble position. ATP is required to activate the C2 atom of the wobble base.</text>
</comment>
<feature type="domain" description="tRNA-specific 2-thiouridylase MnmA-like central" evidence="14">
    <location>
        <begin position="197"/>
        <end position="253"/>
    </location>
</feature>
<evidence type="ECO:0000256" key="7">
    <source>
        <dbReference type="ARBA" id="ARBA00022694"/>
    </source>
</evidence>
<dbReference type="Gene3D" id="2.40.30.10">
    <property type="entry name" value="Translation factors"/>
    <property type="match status" value="1"/>
</dbReference>
<dbReference type="Gene3D" id="2.30.30.280">
    <property type="entry name" value="Adenine nucleotide alpha hydrolases-like domains"/>
    <property type="match status" value="1"/>
</dbReference>
<evidence type="ECO:0000256" key="12">
    <source>
        <dbReference type="ARBA" id="ARBA00049564"/>
    </source>
</evidence>
<dbReference type="InterPro" id="IPR046885">
    <property type="entry name" value="MnmA-like_C"/>
</dbReference>
<keyword evidence="6" id="KW-0808">Transferase</keyword>
<dbReference type="Pfam" id="PF20259">
    <property type="entry name" value="tRNA_Me_trans_M"/>
    <property type="match status" value="1"/>
</dbReference>
<name>T1JMQ1_STRMM</name>
<dbReference type="AlphaFoldDB" id="T1JMQ1"/>
<evidence type="ECO:0000256" key="8">
    <source>
        <dbReference type="ARBA" id="ARBA00022741"/>
    </source>
</evidence>
<dbReference type="EC" id="2.8.1.14" evidence="4"/>
<keyword evidence="8" id="KW-0547">Nucleotide-binding</keyword>
<dbReference type="eggNOG" id="KOG2805">
    <property type="taxonomic scope" value="Eukaryota"/>
</dbReference>
<dbReference type="EnsemblMetazoa" id="SMAR015131-RA">
    <property type="protein sequence ID" value="SMAR015131-PA"/>
    <property type="gene ID" value="SMAR015131"/>
</dbReference>
<comment type="similarity">
    <text evidence="3">Belongs to the MnmA/TRMU family.</text>
</comment>
<keyword evidence="11" id="KW-1015">Disulfide bond</keyword>
<dbReference type="OMA" id="PFYVWDL"/>
<reference evidence="16" key="1">
    <citation type="submission" date="2011-05" db="EMBL/GenBank/DDBJ databases">
        <authorList>
            <person name="Richards S.R."/>
            <person name="Qu J."/>
            <person name="Jiang H."/>
            <person name="Jhangiani S.N."/>
            <person name="Agravi P."/>
            <person name="Goodspeed R."/>
            <person name="Gross S."/>
            <person name="Mandapat C."/>
            <person name="Jackson L."/>
            <person name="Mathew T."/>
            <person name="Pu L."/>
            <person name="Thornton R."/>
            <person name="Saada N."/>
            <person name="Wilczek-Boney K.B."/>
            <person name="Lee S."/>
            <person name="Kovar C."/>
            <person name="Wu Y."/>
            <person name="Scherer S.E."/>
            <person name="Worley K.C."/>
            <person name="Muzny D.M."/>
            <person name="Gibbs R."/>
        </authorList>
    </citation>
    <scope>NUCLEOTIDE SEQUENCE</scope>
    <source>
        <strain evidence="16">Brora</strain>
    </source>
</reference>
<dbReference type="PANTHER" id="PTHR11933">
    <property type="entry name" value="TRNA 5-METHYLAMINOMETHYL-2-THIOURIDYLATE -METHYLTRANSFERASE"/>
    <property type="match status" value="1"/>
</dbReference>
<evidence type="ECO:0000256" key="5">
    <source>
        <dbReference type="ARBA" id="ARBA00022555"/>
    </source>
</evidence>
<evidence type="ECO:0000256" key="4">
    <source>
        <dbReference type="ARBA" id="ARBA00011953"/>
    </source>
</evidence>
<evidence type="ECO:0000259" key="13">
    <source>
        <dbReference type="Pfam" id="PF20258"/>
    </source>
</evidence>
<evidence type="ECO:0000259" key="14">
    <source>
        <dbReference type="Pfam" id="PF20259"/>
    </source>
</evidence>
<dbReference type="Pfam" id="PF20258">
    <property type="entry name" value="tRNA_Me_trans_C"/>
    <property type="match status" value="1"/>
</dbReference>
<evidence type="ECO:0000256" key="3">
    <source>
        <dbReference type="ARBA" id="ARBA00006191"/>
    </source>
</evidence>
<evidence type="ECO:0000256" key="10">
    <source>
        <dbReference type="ARBA" id="ARBA00022884"/>
    </source>
</evidence>
<keyword evidence="16" id="KW-1185">Reference proteome</keyword>
<keyword evidence="10" id="KW-0694">RNA-binding</keyword>
<evidence type="ECO:0000256" key="6">
    <source>
        <dbReference type="ARBA" id="ARBA00022679"/>
    </source>
</evidence>